<organism evidence="1 2">
    <name type="scientific">Trifolium medium</name>
    <dbReference type="NCBI Taxonomy" id="97028"/>
    <lineage>
        <taxon>Eukaryota</taxon>
        <taxon>Viridiplantae</taxon>
        <taxon>Streptophyta</taxon>
        <taxon>Embryophyta</taxon>
        <taxon>Tracheophyta</taxon>
        <taxon>Spermatophyta</taxon>
        <taxon>Magnoliopsida</taxon>
        <taxon>eudicotyledons</taxon>
        <taxon>Gunneridae</taxon>
        <taxon>Pentapetalae</taxon>
        <taxon>rosids</taxon>
        <taxon>fabids</taxon>
        <taxon>Fabales</taxon>
        <taxon>Fabaceae</taxon>
        <taxon>Papilionoideae</taxon>
        <taxon>50 kb inversion clade</taxon>
        <taxon>NPAAA clade</taxon>
        <taxon>Hologalegina</taxon>
        <taxon>IRL clade</taxon>
        <taxon>Trifolieae</taxon>
        <taxon>Trifolium</taxon>
    </lineage>
</organism>
<evidence type="ECO:0000313" key="2">
    <source>
        <dbReference type="Proteomes" id="UP000265520"/>
    </source>
</evidence>
<proteinExistence type="predicted"/>
<protein>
    <submittedName>
        <fullName evidence="1">Zeaxanthin epoxidase chloroplastic-like</fullName>
    </submittedName>
</protein>
<reference evidence="1 2" key="1">
    <citation type="journal article" date="2018" name="Front. Plant Sci.">
        <title>Red Clover (Trifolium pratense) and Zigzag Clover (T. medium) - A Picture of Genomic Similarities and Differences.</title>
        <authorList>
            <person name="Dluhosova J."/>
            <person name="Istvanek J."/>
            <person name="Nedelnik J."/>
            <person name="Repkova J."/>
        </authorList>
    </citation>
    <scope>NUCLEOTIDE SEQUENCE [LARGE SCALE GENOMIC DNA]</scope>
    <source>
        <strain evidence="2">cv. 10/8</strain>
        <tissue evidence="1">Leaf</tissue>
    </source>
</reference>
<comment type="caution">
    <text evidence="1">The sequence shown here is derived from an EMBL/GenBank/DDBJ whole genome shotgun (WGS) entry which is preliminary data.</text>
</comment>
<evidence type="ECO:0000313" key="1">
    <source>
        <dbReference type="EMBL" id="MCI09118.1"/>
    </source>
</evidence>
<keyword evidence="2" id="KW-1185">Reference proteome</keyword>
<feature type="non-terminal residue" evidence="1">
    <location>
        <position position="72"/>
    </location>
</feature>
<dbReference type="AlphaFoldDB" id="A0A392PAK6"/>
<name>A0A392PAK6_9FABA</name>
<accession>A0A392PAK6</accession>
<dbReference type="EMBL" id="LXQA010071449">
    <property type="protein sequence ID" value="MCI09118.1"/>
    <property type="molecule type" value="Genomic_DNA"/>
</dbReference>
<sequence>MKASEQLHIWFEDDDALERTINGEWNLLPCGDETRLLRPIRLSQDETNPCIIGSVQKQEDYAGNLITVPLPQ</sequence>
<dbReference type="Proteomes" id="UP000265520">
    <property type="component" value="Unassembled WGS sequence"/>
</dbReference>